<feature type="compositionally biased region" description="Basic and acidic residues" evidence="1">
    <location>
        <begin position="184"/>
        <end position="203"/>
    </location>
</feature>
<reference evidence="2 3" key="1">
    <citation type="submission" date="2017-07" db="EMBL/GenBank/DDBJ databases">
        <title>Mechanisms for carbon and nitrogen cycling indicate functional differentiation within the Candidate Phyla Radiation.</title>
        <authorList>
            <person name="Danczak R.E."/>
            <person name="Johnston M.D."/>
            <person name="Kenah C."/>
            <person name="Slattery M."/>
            <person name="Wrighton K.C."/>
            <person name="Wilkins M.J."/>
        </authorList>
    </citation>
    <scope>NUCLEOTIDE SEQUENCE [LARGE SCALE GENOMIC DNA]</scope>
    <source>
        <strain evidence="2">Gr01-1014_77</strain>
    </source>
</reference>
<accession>A0A554JDA6</accession>
<name>A0A554JDA6_9BACT</name>
<dbReference type="AlphaFoldDB" id="A0A554JDA6"/>
<dbReference type="Proteomes" id="UP000319613">
    <property type="component" value="Unassembled WGS sequence"/>
</dbReference>
<evidence type="ECO:0000256" key="1">
    <source>
        <dbReference type="SAM" id="MobiDB-lite"/>
    </source>
</evidence>
<organism evidence="2 3">
    <name type="scientific">Candidatus Doudnabacteria bacterium Gr01-1014_77</name>
    <dbReference type="NCBI Taxonomy" id="2017133"/>
    <lineage>
        <taxon>Bacteria</taxon>
        <taxon>Candidatus Doudnaibacteriota</taxon>
    </lineage>
</organism>
<dbReference type="EMBL" id="VMFF01000007">
    <property type="protein sequence ID" value="TSC66366.1"/>
    <property type="molecule type" value="Genomic_DNA"/>
</dbReference>
<evidence type="ECO:0000313" key="2">
    <source>
        <dbReference type="EMBL" id="TSC66366.1"/>
    </source>
</evidence>
<proteinExistence type="predicted"/>
<protein>
    <submittedName>
        <fullName evidence="2">Uncharacterized protein</fullName>
    </submittedName>
</protein>
<comment type="caution">
    <text evidence="2">The sequence shown here is derived from an EMBL/GenBank/DDBJ whole genome shotgun (WGS) entry which is preliminary data.</text>
</comment>
<feature type="region of interest" description="Disordered" evidence="1">
    <location>
        <begin position="140"/>
        <end position="165"/>
    </location>
</feature>
<feature type="region of interest" description="Disordered" evidence="1">
    <location>
        <begin position="184"/>
        <end position="206"/>
    </location>
</feature>
<feature type="compositionally biased region" description="Basic residues" evidence="1">
    <location>
        <begin position="146"/>
        <end position="156"/>
    </location>
</feature>
<gene>
    <name evidence="2" type="ORF">G01um101477_121</name>
</gene>
<evidence type="ECO:0000313" key="3">
    <source>
        <dbReference type="Proteomes" id="UP000319613"/>
    </source>
</evidence>
<sequence>METRQSPSCGQPRLVEPTWSAAGACQHVRVLLLRVDQRVLGQAARHLLEIVRGTGGIDVVLLRVRGGRSRGRGESGSRRVVRFSGSLVDGRGACVLDDAREFRNHVRGQRRGASSAEHEVVRVNRHLEVVLRGRSERHVVRGSRVGARHVHPRNRGAGHLGGQEVEGAGSRGFVLELDLVRRGSRDGRHDDEHGGSEDRDHRHQGCGPIPGRHHVCSSFAPSVCARVATTKVRNEWPQPTRCRLLGY</sequence>